<accession>A0AC34FW53</accession>
<name>A0AC34FW53_9BILA</name>
<evidence type="ECO:0000313" key="1">
    <source>
        <dbReference type="Proteomes" id="UP000887579"/>
    </source>
</evidence>
<organism evidence="1 2">
    <name type="scientific">Panagrolaimus sp. ES5</name>
    <dbReference type="NCBI Taxonomy" id="591445"/>
    <lineage>
        <taxon>Eukaryota</taxon>
        <taxon>Metazoa</taxon>
        <taxon>Ecdysozoa</taxon>
        <taxon>Nematoda</taxon>
        <taxon>Chromadorea</taxon>
        <taxon>Rhabditida</taxon>
        <taxon>Tylenchina</taxon>
        <taxon>Panagrolaimomorpha</taxon>
        <taxon>Panagrolaimoidea</taxon>
        <taxon>Panagrolaimidae</taxon>
        <taxon>Panagrolaimus</taxon>
    </lineage>
</organism>
<reference evidence="2" key="1">
    <citation type="submission" date="2022-11" db="UniProtKB">
        <authorList>
            <consortium name="WormBaseParasite"/>
        </authorList>
    </citation>
    <scope>IDENTIFICATION</scope>
</reference>
<evidence type="ECO:0000313" key="2">
    <source>
        <dbReference type="WBParaSite" id="ES5_v2.g21765.t1"/>
    </source>
</evidence>
<protein>
    <submittedName>
        <fullName evidence="2">EF-hand domain-containing protein</fullName>
    </submittedName>
</protein>
<dbReference type="Proteomes" id="UP000887579">
    <property type="component" value="Unplaced"/>
</dbReference>
<sequence>MDDIDLENMTPEQEIVDQSTVVFKLAADQNKDTVTYKEFCDSLMDDRGVDVAGSAKAAGFTNGSKFLESLGLKINDAGDLVVKTTIEDENSKVTKFIDGARREERERQERQQYRRQPFQVMKNYVPPTPPVVEHAADPVLEDEDAHRFDPLPQPRFPIHIFDGDESKLMPGMYVKISTGTVIYLDSIPFPDRTDPSAKKLNLKAGQKFRKKVRNLLVLHKKYLGIIAMMNGG</sequence>
<proteinExistence type="predicted"/>
<dbReference type="WBParaSite" id="ES5_v2.g21765.t1">
    <property type="protein sequence ID" value="ES5_v2.g21765.t1"/>
    <property type="gene ID" value="ES5_v2.g21765"/>
</dbReference>